<evidence type="ECO:0000256" key="12">
    <source>
        <dbReference type="PIRSR" id="PIRSR000109-2"/>
    </source>
</evidence>
<dbReference type="SUPFAM" id="SSF48179">
    <property type="entry name" value="6-phosphogluconate dehydrogenase C-terminal domain-like"/>
    <property type="match status" value="1"/>
</dbReference>
<feature type="active site" description="Proton donor" evidence="11">
    <location>
        <position position="207"/>
    </location>
</feature>
<feature type="active site" description="Proton acceptor" evidence="11">
    <location>
        <position position="200"/>
    </location>
</feature>
<evidence type="ECO:0000256" key="2">
    <source>
        <dbReference type="ARBA" id="ARBA00004874"/>
    </source>
</evidence>
<dbReference type="Gene3D" id="1.20.5.320">
    <property type="entry name" value="6-Phosphogluconate Dehydrogenase, domain 3"/>
    <property type="match status" value="1"/>
</dbReference>
<feature type="binding site" description="in other chain" evidence="12">
    <location>
        <position position="304"/>
    </location>
    <ligand>
        <name>substrate</name>
        <note>ligand shared between dimeric partners</note>
    </ligand>
</feature>
<comment type="similarity">
    <text evidence="3 10 14">Belongs to the 6-phosphogluconate dehydrogenase family.</text>
</comment>
<dbReference type="SMART" id="SM01350">
    <property type="entry name" value="6PGD"/>
    <property type="match status" value="1"/>
</dbReference>
<dbReference type="AlphaFoldDB" id="A0A8H7PD25"/>
<dbReference type="InterPro" id="IPR036291">
    <property type="entry name" value="NAD(P)-bd_dom_sf"/>
</dbReference>
<dbReference type="InterPro" id="IPR006113">
    <property type="entry name" value="6PGDH_Gnd/GntZ"/>
</dbReference>
<dbReference type="GO" id="GO:0004616">
    <property type="term" value="F:phosphogluconate dehydrogenase (decarboxylating) activity"/>
    <property type="evidence" value="ECO:0007669"/>
    <property type="project" value="UniProtKB-EC"/>
</dbReference>
<dbReference type="PRINTS" id="PR00076">
    <property type="entry name" value="6PGDHDRGNASE"/>
</dbReference>
<dbReference type="GO" id="GO:0050661">
    <property type="term" value="F:NADP binding"/>
    <property type="evidence" value="ECO:0007669"/>
    <property type="project" value="InterPro"/>
</dbReference>
<comment type="subunit">
    <text evidence="4 10">Homodimer.</text>
</comment>
<dbReference type="EMBL" id="JAEPQZ010000019">
    <property type="protein sequence ID" value="KAG2171687.1"/>
    <property type="molecule type" value="Genomic_DNA"/>
</dbReference>
<dbReference type="Pfam" id="PF00393">
    <property type="entry name" value="6PGD"/>
    <property type="match status" value="1"/>
</dbReference>
<evidence type="ECO:0000256" key="6">
    <source>
        <dbReference type="ARBA" id="ARBA00023002"/>
    </source>
</evidence>
<dbReference type="InterPro" id="IPR006115">
    <property type="entry name" value="6PGDH_NADP-bd"/>
</dbReference>
<feature type="binding site" evidence="12">
    <location>
        <position position="469"/>
    </location>
    <ligand>
        <name>substrate</name>
        <note>ligand shared between dimeric partners</note>
    </ligand>
</feature>
<feature type="binding site" evidence="12">
    <location>
        <position position="463"/>
    </location>
    <ligand>
        <name>substrate</name>
        <note>ligand shared between dimeric partners</note>
    </ligand>
</feature>
<dbReference type="Proteomes" id="UP000654370">
    <property type="component" value="Unassembled WGS sequence"/>
</dbReference>
<feature type="binding site" description="in other chain" evidence="12">
    <location>
        <position position="120"/>
    </location>
    <ligand>
        <name>substrate</name>
        <note>ligand shared between dimeric partners</note>
    </ligand>
</feature>
<dbReference type="FunFam" id="3.40.50.720:FF:000007">
    <property type="entry name" value="6-phosphogluconate dehydrogenase, decarboxylating"/>
    <property type="match status" value="1"/>
</dbReference>
<evidence type="ECO:0000256" key="3">
    <source>
        <dbReference type="ARBA" id="ARBA00008419"/>
    </source>
</evidence>
<feature type="binding site" description="in other chain" evidence="12">
    <location>
        <begin position="203"/>
        <end position="204"/>
    </location>
    <ligand>
        <name>substrate</name>
        <note>ligand shared between dimeric partners</note>
    </ligand>
</feature>
<evidence type="ECO:0000256" key="14">
    <source>
        <dbReference type="RuleBase" id="RU000485"/>
    </source>
</evidence>
<evidence type="ECO:0000259" key="15">
    <source>
        <dbReference type="SMART" id="SM01350"/>
    </source>
</evidence>
<dbReference type="Pfam" id="PF03446">
    <property type="entry name" value="NAD_binding_2"/>
    <property type="match status" value="1"/>
</dbReference>
<evidence type="ECO:0000313" key="16">
    <source>
        <dbReference type="EMBL" id="KAG2171687.1"/>
    </source>
</evidence>
<evidence type="ECO:0000256" key="1">
    <source>
        <dbReference type="ARBA" id="ARBA00002526"/>
    </source>
</evidence>
<keyword evidence="5 10" id="KW-0521">NADP</keyword>
<keyword evidence="8 10" id="KW-0570">Pentose shunt</keyword>
<evidence type="ECO:0000256" key="8">
    <source>
        <dbReference type="ARBA" id="ARBA00023126"/>
    </source>
</evidence>
<evidence type="ECO:0000256" key="7">
    <source>
        <dbReference type="ARBA" id="ARBA00023064"/>
    </source>
</evidence>
<accession>A0A8H7PD25</accession>
<feature type="binding site" description="in other chain" evidence="12">
    <location>
        <position position="277"/>
    </location>
    <ligand>
        <name>substrate</name>
        <note>ligand shared between dimeric partners</note>
    </ligand>
</feature>
<dbReference type="InterPro" id="IPR006183">
    <property type="entry name" value="Pgluconate_DH"/>
</dbReference>
<evidence type="ECO:0000256" key="10">
    <source>
        <dbReference type="PIRNR" id="PIRNR000109"/>
    </source>
</evidence>
<dbReference type="OrthoDB" id="434986at2759"/>
<evidence type="ECO:0000256" key="11">
    <source>
        <dbReference type="PIRSR" id="PIRSR000109-1"/>
    </source>
</evidence>
<comment type="caution">
    <text evidence="16">The sequence shown here is derived from an EMBL/GenBank/DDBJ whole genome shotgun (WGS) entry which is preliminary data.</text>
</comment>
<dbReference type="Gene3D" id="1.10.1040.10">
    <property type="entry name" value="N-(1-d-carboxylethyl)-l-norvaline Dehydrogenase, domain 2"/>
    <property type="match status" value="1"/>
</dbReference>
<keyword evidence="7 14" id="KW-0311">Gluconate utilization</keyword>
<dbReference type="PANTHER" id="PTHR11811">
    <property type="entry name" value="6-PHOSPHOGLUCONATE DEHYDROGENASE"/>
    <property type="match status" value="1"/>
</dbReference>
<dbReference type="FunFam" id="1.20.5.320:FF:000002">
    <property type="entry name" value="6-phosphogluconate dehydrogenase, decarboxylating"/>
    <property type="match status" value="1"/>
</dbReference>
<comment type="catalytic activity">
    <reaction evidence="9 10 14">
        <text>6-phospho-D-gluconate + NADP(+) = D-ribulose 5-phosphate + CO2 + NADPH</text>
        <dbReference type="Rhea" id="RHEA:10116"/>
        <dbReference type="ChEBI" id="CHEBI:16526"/>
        <dbReference type="ChEBI" id="CHEBI:57783"/>
        <dbReference type="ChEBI" id="CHEBI:58121"/>
        <dbReference type="ChEBI" id="CHEBI:58349"/>
        <dbReference type="ChEBI" id="CHEBI:58759"/>
        <dbReference type="EC" id="1.1.1.44"/>
    </reaction>
</comment>
<feature type="domain" description="6-phosphogluconate dehydrogenase C-terminal" evidence="15">
    <location>
        <begin position="196"/>
        <end position="486"/>
    </location>
</feature>
<feature type="binding site" evidence="13">
    <location>
        <begin position="50"/>
        <end position="52"/>
    </location>
    <ligand>
        <name>NADP(+)</name>
        <dbReference type="ChEBI" id="CHEBI:58349"/>
    </ligand>
</feature>
<comment type="pathway">
    <text evidence="2 10 14">Carbohydrate degradation; pentose phosphate pathway; D-ribulose 5-phosphate from D-glucose 6-phosphate (oxidative stage): step 3/3.</text>
</comment>
<organism evidence="16 17">
    <name type="scientific">Mortierella isabellina</name>
    <name type="common">Filamentous fungus</name>
    <name type="synonym">Umbelopsis isabellina</name>
    <dbReference type="NCBI Taxonomy" id="91625"/>
    <lineage>
        <taxon>Eukaryota</taxon>
        <taxon>Fungi</taxon>
        <taxon>Fungi incertae sedis</taxon>
        <taxon>Mucoromycota</taxon>
        <taxon>Mucoromycotina</taxon>
        <taxon>Umbelopsidomycetes</taxon>
        <taxon>Umbelopsidales</taxon>
        <taxon>Umbelopsidaceae</taxon>
        <taxon>Umbelopsis</taxon>
    </lineage>
</organism>
<dbReference type="GO" id="GO:0019521">
    <property type="term" value="P:D-gluconate metabolic process"/>
    <property type="evidence" value="ECO:0007669"/>
    <property type="project" value="UniProtKB-KW"/>
</dbReference>
<dbReference type="InterPro" id="IPR008927">
    <property type="entry name" value="6-PGluconate_DH-like_C_sf"/>
</dbReference>
<keyword evidence="6 10" id="KW-0560">Oxidoreductase</keyword>
<proteinExistence type="inferred from homology"/>
<feature type="binding site" evidence="13">
    <location>
        <begin position="27"/>
        <end position="32"/>
    </location>
    <ligand>
        <name>NADP(+)</name>
        <dbReference type="ChEBI" id="CHEBI:58349"/>
    </ligand>
</feature>
<dbReference type="NCBIfam" id="NF006765">
    <property type="entry name" value="PRK09287.1"/>
    <property type="match status" value="1"/>
</dbReference>
<dbReference type="UniPathway" id="UPA00115">
    <property type="reaction ID" value="UER00410"/>
</dbReference>
<evidence type="ECO:0000256" key="4">
    <source>
        <dbReference type="ARBA" id="ARBA00011738"/>
    </source>
</evidence>
<dbReference type="InterPro" id="IPR013328">
    <property type="entry name" value="6PGD_dom2"/>
</dbReference>
<evidence type="ECO:0000256" key="13">
    <source>
        <dbReference type="PIRSR" id="PIRSR000109-3"/>
    </source>
</evidence>
<evidence type="ECO:0000256" key="5">
    <source>
        <dbReference type="ARBA" id="ARBA00022857"/>
    </source>
</evidence>
<dbReference type="SUPFAM" id="SSF51735">
    <property type="entry name" value="NAD(P)-binding Rossmann-fold domains"/>
    <property type="match status" value="1"/>
</dbReference>
<sequence>MSQAVKRLHHLSRHIDGSNSADIGLIGLAVMGQNLILNMNDNGFVVCAYNRTTSKVDHFLENEAKGTKIIGAHSIEELCSKLKRPRKVMLLVKAGDAVDNFIEQLLPYLEEGDIIIDGGNSHFPDSIRRTEYLEKKGLLFVGSGVSGGEEGARYGPSLMPGGSNAAWPHIKPIFQSISAKADGEPCCDWVGETGAGHYVKMVHNGIEYGDMQLITEVYQIMKEGLGLNHDEMAAVFEEWNKGELDSFLIEITRDILKFKDTDGTPLVEKIRDTAGQKGTGKWTAIDSLDRGIPVTLIGEAVYSRCLSALKEERTRASKILQGPKDAKFTGDKKKFLDQLGQALYASKIVSYAQGFMLMRQAAKENNWKLNNAGIALMWRGGCIIRSVFLGKIKDAYTTNPELENLLFDPFFQEATAKAQESWRAVIANAVLLGIPTPALSTALNFYDGLRHEKLPANLLQAQRDYFGAHTYELLDQPGKWVHTNWTGRGGNVSASTYLA</sequence>
<feature type="binding site" evidence="13">
    <location>
        <begin position="92"/>
        <end position="94"/>
    </location>
    <ligand>
        <name>NADP(+)</name>
        <dbReference type="ChEBI" id="CHEBI:58349"/>
    </ligand>
</feature>
<feature type="binding site" evidence="13">
    <location>
        <position position="120"/>
    </location>
    <ligand>
        <name>NADP(+)</name>
        <dbReference type="ChEBI" id="CHEBI:58349"/>
    </ligand>
</feature>
<dbReference type="PIRSF" id="PIRSF000109">
    <property type="entry name" value="6PGD"/>
    <property type="match status" value="1"/>
</dbReference>
<dbReference type="InterPro" id="IPR006114">
    <property type="entry name" value="6PGDH_C"/>
</dbReference>
<dbReference type="FunFam" id="1.10.1040.10:FF:000002">
    <property type="entry name" value="6-phosphogluconate dehydrogenase, decarboxylating"/>
    <property type="match status" value="1"/>
</dbReference>
<evidence type="ECO:0000313" key="17">
    <source>
        <dbReference type="Proteomes" id="UP000654370"/>
    </source>
</evidence>
<dbReference type="InterPro" id="IPR006184">
    <property type="entry name" value="6PGdom_BS"/>
</dbReference>
<feature type="binding site" description="in other chain" evidence="12">
    <location>
        <position position="208"/>
    </location>
    <ligand>
        <name>substrate</name>
        <note>ligand shared between dimeric partners</note>
    </ligand>
</feature>
<dbReference type="PROSITE" id="PS00461">
    <property type="entry name" value="6PGD"/>
    <property type="match status" value="1"/>
</dbReference>
<protein>
    <recommendedName>
        <fullName evidence="10 14">6-phosphogluconate dehydrogenase, decarboxylating</fullName>
        <ecNumber evidence="10 14">1.1.1.44</ecNumber>
    </recommendedName>
</protein>
<dbReference type="EC" id="1.1.1.44" evidence="10 14"/>
<keyword evidence="17" id="KW-1185">Reference proteome</keyword>
<gene>
    <name evidence="16" type="ORF">INT43_008067</name>
</gene>
<comment type="function">
    <text evidence="1 10">Catalyzes the oxidative decarboxylation of 6-phosphogluconate to ribulose 5-phosphate and CO(2), with concomitant reduction of NADP to NADPH.</text>
</comment>
<reference evidence="16" key="1">
    <citation type="submission" date="2020-12" db="EMBL/GenBank/DDBJ databases">
        <title>Metabolic potential, ecology and presence of endohyphal bacteria is reflected in genomic diversity of Mucoromycotina.</title>
        <authorList>
            <person name="Muszewska A."/>
            <person name="Okrasinska A."/>
            <person name="Steczkiewicz K."/>
            <person name="Drgas O."/>
            <person name="Orlowska M."/>
            <person name="Perlinska-Lenart U."/>
            <person name="Aleksandrzak-Piekarczyk T."/>
            <person name="Szatraj K."/>
            <person name="Zielenkiewicz U."/>
            <person name="Pilsyk S."/>
            <person name="Malc E."/>
            <person name="Mieczkowski P."/>
            <person name="Kruszewska J.S."/>
            <person name="Biernat P."/>
            <person name="Pawlowska J."/>
        </authorList>
    </citation>
    <scope>NUCLEOTIDE SEQUENCE</scope>
    <source>
        <strain evidence="16">WA0000067209</strain>
    </source>
</reference>
<dbReference type="NCBIfam" id="TIGR00873">
    <property type="entry name" value="gnd"/>
    <property type="match status" value="1"/>
</dbReference>
<dbReference type="GO" id="GO:0009051">
    <property type="term" value="P:pentose-phosphate shunt, oxidative branch"/>
    <property type="evidence" value="ECO:0007669"/>
    <property type="project" value="UniProtKB-ARBA"/>
</dbReference>
<dbReference type="Gene3D" id="3.40.50.720">
    <property type="entry name" value="NAD(P)-binding Rossmann-like Domain"/>
    <property type="match status" value="1"/>
</dbReference>
<feature type="binding site" description="in other chain" evidence="12">
    <location>
        <begin position="146"/>
        <end position="148"/>
    </location>
    <ligand>
        <name>substrate</name>
        <note>ligand shared between dimeric partners</note>
    </ligand>
</feature>
<evidence type="ECO:0000256" key="9">
    <source>
        <dbReference type="ARBA" id="ARBA00048640"/>
    </source>
</evidence>
<name>A0A8H7PD25_MORIS</name>